<evidence type="ECO:0000256" key="1">
    <source>
        <dbReference type="SAM" id="Phobius"/>
    </source>
</evidence>
<keyword evidence="1" id="KW-1133">Transmembrane helix</keyword>
<keyword evidence="1" id="KW-0472">Membrane</keyword>
<dbReference type="EMBL" id="GBXM01082965">
    <property type="protein sequence ID" value="JAH25612.1"/>
    <property type="molecule type" value="Transcribed_RNA"/>
</dbReference>
<dbReference type="AlphaFoldDB" id="A0A0E9R9Y9"/>
<proteinExistence type="predicted"/>
<feature type="transmembrane region" description="Helical" evidence="1">
    <location>
        <begin position="21"/>
        <end position="39"/>
    </location>
</feature>
<protein>
    <submittedName>
        <fullName evidence="2">Uncharacterized protein</fullName>
    </submittedName>
</protein>
<organism evidence="2">
    <name type="scientific">Anguilla anguilla</name>
    <name type="common">European freshwater eel</name>
    <name type="synonym">Muraena anguilla</name>
    <dbReference type="NCBI Taxonomy" id="7936"/>
    <lineage>
        <taxon>Eukaryota</taxon>
        <taxon>Metazoa</taxon>
        <taxon>Chordata</taxon>
        <taxon>Craniata</taxon>
        <taxon>Vertebrata</taxon>
        <taxon>Euteleostomi</taxon>
        <taxon>Actinopterygii</taxon>
        <taxon>Neopterygii</taxon>
        <taxon>Teleostei</taxon>
        <taxon>Anguilliformes</taxon>
        <taxon>Anguillidae</taxon>
        <taxon>Anguilla</taxon>
    </lineage>
</organism>
<evidence type="ECO:0000313" key="2">
    <source>
        <dbReference type="EMBL" id="JAH25612.1"/>
    </source>
</evidence>
<name>A0A0E9R9Y9_ANGAN</name>
<keyword evidence="1" id="KW-0812">Transmembrane</keyword>
<reference evidence="2" key="2">
    <citation type="journal article" date="2015" name="Fish Shellfish Immunol.">
        <title>Early steps in the European eel (Anguilla anguilla)-Vibrio vulnificus interaction in the gills: Role of the RtxA13 toxin.</title>
        <authorList>
            <person name="Callol A."/>
            <person name="Pajuelo D."/>
            <person name="Ebbesson L."/>
            <person name="Teles M."/>
            <person name="MacKenzie S."/>
            <person name="Amaro C."/>
        </authorList>
    </citation>
    <scope>NUCLEOTIDE SEQUENCE</scope>
</reference>
<sequence>MWKFEEQFIDLGQLLQLSCRAYKTVFLFFINVIYTLIYMNNETSPCNLHSFQSVINLQ</sequence>
<accession>A0A0E9R9Y9</accession>
<reference evidence="2" key="1">
    <citation type="submission" date="2014-11" db="EMBL/GenBank/DDBJ databases">
        <authorList>
            <person name="Amaro Gonzalez C."/>
        </authorList>
    </citation>
    <scope>NUCLEOTIDE SEQUENCE</scope>
</reference>